<comment type="subcellular location">
    <subcellularLocation>
        <location evidence="1">Cell membrane</location>
        <topology evidence="1">Multi-pass membrane protein</topology>
    </subcellularLocation>
</comment>
<accession>A0A444JE71</accession>
<evidence type="ECO:0000313" key="9">
    <source>
        <dbReference type="Proteomes" id="UP000288892"/>
    </source>
</evidence>
<feature type="domain" description="DUF2179" evidence="7">
    <location>
        <begin position="229"/>
        <end position="281"/>
    </location>
</feature>
<reference evidence="8 9" key="1">
    <citation type="submission" date="2017-01" db="EMBL/GenBank/DDBJ databases">
        <title>The cable genome- insights into the physiology and evolution of filamentous bacteria capable of sulfide oxidation via long distance electron transfer.</title>
        <authorList>
            <person name="Schreiber L."/>
            <person name="Bjerg J.T."/>
            <person name="Boggild A."/>
            <person name="Van De Vossenberg J."/>
            <person name="Meysman F."/>
            <person name="Nielsen L.P."/>
            <person name="Schramm A."/>
            <person name="Kjeldsen K.U."/>
        </authorList>
    </citation>
    <scope>NUCLEOTIDE SEQUENCE [LARGE SCALE GENOMIC DNA]</scope>
    <source>
        <strain evidence="8">A5</strain>
    </source>
</reference>
<proteinExistence type="predicted"/>
<feature type="transmembrane region" description="Helical" evidence="6">
    <location>
        <begin position="88"/>
        <end position="110"/>
    </location>
</feature>
<evidence type="ECO:0000256" key="3">
    <source>
        <dbReference type="ARBA" id="ARBA00022692"/>
    </source>
</evidence>
<dbReference type="Proteomes" id="UP000288892">
    <property type="component" value="Unassembled WGS sequence"/>
</dbReference>
<keyword evidence="5 6" id="KW-0472">Membrane</keyword>
<evidence type="ECO:0000313" key="8">
    <source>
        <dbReference type="EMBL" id="RWX51374.1"/>
    </source>
</evidence>
<evidence type="ECO:0000256" key="5">
    <source>
        <dbReference type="ARBA" id="ARBA00023136"/>
    </source>
</evidence>
<dbReference type="InterPro" id="IPR003740">
    <property type="entry name" value="YitT"/>
</dbReference>
<dbReference type="AlphaFoldDB" id="A0A444JE71"/>
<feature type="transmembrane region" description="Helical" evidence="6">
    <location>
        <begin position="183"/>
        <end position="204"/>
    </location>
</feature>
<feature type="transmembrane region" description="Helical" evidence="6">
    <location>
        <begin position="154"/>
        <end position="177"/>
    </location>
</feature>
<dbReference type="InterPro" id="IPR051461">
    <property type="entry name" value="UPF0750_membrane"/>
</dbReference>
<dbReference type="GO" id="GO:0005886">
    <property type="term" value="C:plasma membrane"/>
    <property type="evidence" value="ECO:0007669"/>
    <property type="project" value="UniProtKB-SubCell"/>
</dbReference>
<dbReference type="InterPro" id="IPR019264">
    <property type="entry name" value="DUF2179"/>
</dbReference>
<dbReference type="Pfam" id="PF02588">
    <property type="entry name" value="YitT_membrane"/>
    <property type="match status" value="1"/>
</dbReference>
<dbReference type="EMBL" id="MTKS01000149">
    <property type="protein sequence ID" value="RWX51374.1"/>
    <property type="molecule type" value="Genomic_DNA"/>
</dbReference>
<keyword evidence="4 6" id="KW-1133">Transmembrane helix</keyword>
<dbReference type="InterPro" id="IPR015867">
    <property type="entry name" value="N-reg_PII/ATP_PRibTrfase_C"/>
</dbReference>
<protein>
    <submittedName>
        <fullName evidence="8">Putative membrane-anchored protein YitT</fullName>
    </submittedName>
</protein>
<dbReference type="PANTHER" id="PTHR33545">
    <property type="entry name" value="UPF0750 MEMBRANE PROTEIN YITT-RELATED"/>
    <property type="match status" value="1"/>
</dbReference>
<name>A0A444JE71_9BACT</name>
<evidence type="ECO:0000256" key="6">
    <source>
        <dbReference type="SAM" id="Phobius"/>
    </source>
</evidence>
<keyword evidence="3 6" id="KW-0812">Transmembrane</keyword>
<evidence type="ECO:0000256" key="1">
    <source>
        <dbReference type="ARBA" id="ARBA00004651"/>
    </source>
</evidence>
<sequence length="292" mass="32178">MRTGGNPQALFLSPWQVIRDIGLLCLGGVLCAVGVNSILIPHNFVTGGITGIALIVYKIFPFLDPGVIYLLLNLPLFALAWMVVGRRFFVYSILGTVALSVSLLFFHFDLQIEDRMLNALLAGVILGVGAGLCLKTSGSQGGTDMLSVVLLKRFSIKIGNTLMVLNGLVLLLISVYYSIEAVLYTMIVVFVSSKVINLVVVGLSQRKAVFIISRHWDYISREILKDIRRGVTIIKGEGGYSRKEEKILYTVVQLTEIGTLKRLVHGIDPDAFVVISDTLEVINYRIGNQPHW</sequence>
<dbReference type="PANTHER" id="PTHR33545:SF10">
    <property type="entry name" value="UPF0750 MEMBRANE PROTEIN YPJC"/>
    <property type="match status" value="1"/>
</dbReference>
<feature type="transmembrane region" description="Helical" evidence="6">
    <location>
        <begin position="21"/>
        <end position="39"/>
    </location>
</feature>
<dbReference type="Gene3D" id="3.30.70.120">
    <property type="match status" value="1"/>
</dbReference>
<comment type="caution">
    <text evidence="8">The sequence shown here is derived from an EMBL/GenBank/DDBJ whole genome shotgun (WGS) entry which is preliminary data.</text>
</comment>
<gene>
    <name evidence="8" type="ORF">VU01_11495</name>
</gene>
<dbReference type="CDD" id="cd16380">
    <property type="entry name" value="YitT_C"/>
    <property type="match status" value="1"/>
</dbReference>
<keyword evidence="2" id="KW-1003">Cell membrane</keyword>
<evidence type="ECO:0000256" key="2">
    <source>
        <dbReference type="ARBA" id="ARBA00022475"/>
    </source>
</evidence>
<evidence type="ECO:0000259" key="7">
    <source>
        <dbReference type="Pfam" id="PF10035"/>
    </source>
</evidence>
<organism evidence="8 9">
    <name type="scientific">Candidatus Electrothrix marina</name>
    <dbReference type="NCBI Taxonomy" id="1859130"/>
    <lineage>
        <taxon>Bacteria</taxon>
        <taxon>Pseudomonadati</taxon>
        <taxon>Thermodesulfobacteriota</taxon>
        <taxon>Desulfobulbia</taxon>
        <taxon>Desulfobulbales</taxon>
        <taxon>Desulfobulbaceae</taxon>
        <taxon>Candidatus Electrothrix</taxon>
    </lineage>
</organism>
<keyword evidence="9" id="KW-1185">Reference proteome</keyword>
<dbReference type="Pfam" id="PF10035">
    <property type="entry name" value="DUF2179"/>
    <property type="match status" value="1"/>
</dbReference>
<feature type="transmembrane region" description="Helical" evidence="6">
    <location>
        <begin position="59"/>
        <end position="81"/>
    </location>
</feature>
<evidence type="ECO:0000256" key="4">
    <source>
        <dbReference type="ARBA" id="ARBA00022989"/>
    </source>
</evidence>
<dbReference type="PIRSF" id="PIRSF006483">
    <property type="entry name" value="Membrane_protein_YitT"/>
    <property type="match status" value="1"/>
</dbReference>
<feature type="transmembrane region" description="Helical" evidence="6">
    <location>
        <begin position="116"/>
        <end position="134"/>
    </location>
</feature>